<feature type="domain" description="Ig-like" evidence="4">
    <location>
        <begin position="27"/>
        <end position="119"/>
    </location>
</feature>
<dbReference type="SMART" id="SM00409">
    <property type="entry name" value="IG"/>
    <property type="match status" value="1"/>
</dbReference>
<name>A0ABN8NF38_9CNID</name>
<dbReference type="InterPro" id="IPR007110">
    <property type="entry name" value="Ig-like_dom"/>
</dbReference>
<feature type="chain" id="PRO_5046215887" description="Ig-like domain-containing protein" evidence="3">
    <location>
        <begin position="17"/>
        <end position="205"/>
    </location>
</feature>
<comment type="caution">
    <text evidence="5">The sequence shown here is derived from an EMBL/GenBank/DDBJ whole genome shotgun (WGS) entry which is preliminary data.</text>
</comment>
<sequence>MGKFLAFFGRVITVLALMYIKEMGPSPVFLQKPRNVTENLYQTVYFRCQAIGFPKPTIKWVKYNNSSGNQETVVKTNGRFVIGMNGYLFILGVEYSDSGRYACIAQNTNGRIIAYTHLSVTAAVSTKMFTQSWPVRKGLNIISCLEFEKAKELKKKVCLVAYNKYEPDSIHYSFIVGINLCGSSTAIQWNKTMLKSEKYILYEGG</sequence>
<reference evidence="5 6" key="1">
    <citation type="submission" date="2022-05" db="EMBL/GenBank/DDBJ databases">
        <authorList>
            <consortium name="Genoscope - CEA"/>
            <person name="William W."/>
        </authorList>
    </citation>
    <scope>NUCLEOTIDE SEQUENCE [LARGE SCALE GENOMIC DNA]</scope>
</reference>
<dbReference type="InterPro" id="IPR050467">
    <property type="entry name" value="LRFN"/>
</dbReference>
<evidence type="ECO:0000259" key="4">
    <source>
        <dbReference type="PROSITE" id="PS50835"/>
    </source>
</evidence>
<keyword evidence="2" id="KW-0325">Glycoprotein</keyword>
<dbReference type="Proteomes" id="UP001159405">
    <property type="component" value="Unassembled WGS sequence"/>
</dbReference>
<keyword evidence="1 3" id="KW-0732">Signal</keyword>
<dbReference type="InterPro" id="IPR013783">
    <property type="entry name" value="Ig-like_fold"/>
</dbReference>
<dbReference type="Pfam" id="PF07679">
    <property type="entry name" value="I-set"/>
    <property type="match status" value="1"/>
</dbReference>
<evidence type="ECO:0000256" key="3">
    <source>
        <dbReference type="SAM" id="SignalP"/>
    </source>
</evidence>
<dbReference type="PANTHER" id="PTHR45842:SF12">
    <property type="entry name" value="KEKKON 5, ISOFORM A"/>
    <property type="match status" value="1"/>
</dbReference>
<dbReference type="InterPro" id="IPR003598">
    <property type="entry name" value="Ig_sub2"/>
</dbReference>
<keyword evidence="6" id="KW-1185">Reference proteome</keyword>
<dbReference type="SMART" id="SM00408">
    <property type="entry name" value="IGc2"/>
    <property type="match status" value="1"/>
</dbReference>
<gene>
    <name evidence="5" type="ORF">PLOB_00015084</name>
</gene>
<dbReference type="InterPro" id="IPR013098">
    <property type="entry name" value="Ig_I-set"/>
</dbReference>
<dbReference type="Gene3D" id="2.60.40.10">
    <property type="entry name" value="Immunoglobulins"/>
    <property type="match status" value="1"/>
</dbReference>
<feature type="signal peptide" evidence="3">
    <location>
        <begin position="1"/>
        <end position="16"/>
    </location>
</feature>
<accession>A0ABN8NF38</accession>
<dbReference type="SUPFAM" id="SSF48726">
    <property type="entry name" value="Immunoglobulin"/>
    <property type="match status" value="1"/>
</dbReference>
<proteinExistence type="predicted"/>
<dbReference type="PANTHER" id="PTHR45842">
    <property type="entry name" value="SYNAPTIC ADHESION-LIKE MOLECULE SALM"/>
    <property type="match status" value="1"/>
</dbReference>
<evidence type="ECO:0000313" key="5">
    <source>
        <dbReference type="EMBL" id="CAH3107080.1"/>
    </source>
</evidence>
<evidence type="ECO:0000256" key="1">
    <source>
        <dbReference type="ARBA" id="ARBA00022729"/>
    </source>
</evidence>
<organism evidence="5 6">
    <name type="scientific">Porites lobata</name>
    <dbReference type="NCBI Taxonomy" id="104759"/>
    <lineage>
        <taxon>Eukaryota</taxon>
        <taxon>Metazoa</taxon>
        <taxon>Cnidaria</taxon>
        <taxon>Anthozoa</taxon>
        <taxon>Hexacorallia</taxon>
        <taxon>Scleractinia</taxon>
        <taxon>Fungiina</taxon>
        <taxon>Poritidae</taxon>
        <taxon>Porites</taxon>
    </lineage>
</organism>
<dbReference type="EMBL" id="CALNXK010000019">
    <property type="protein sequence ID" value="CAH3107080.1"/>
    <property type="molecule type" value="Genomic_DNA"/>
</dbReference>
<evidence type="ECO:0000256" key="2">
    <source>
        <dbReference type="ARBA" id="ARBA00023180"/>
    </source>
</evidence>
<dbReference type="InterPro" id="IPR003599">
    <property type="entry name" value="Ig_sub"/>
</dbReference>
<dbReference type="InterPro" id="IPR036179">
    <property type="entry name" value="Ig-like_dom_sf"/>
</dbReference>
<dbReference type="PROSITE" id="PS50835">
    <property type="entry name" value="IG_LIKE"/>
    <property type="match status" value="1"/>
</dbReference>
<protein>
    <recommendedName>
        <fullName evidence="4">Ig-like domain-containing protein</fullName>
    </recommendedName>
</protein>
<evidence type="ECO:0000313" key="6">
    <source>
        <dbReference type="Proteomes" id="UP001159405"/>
    </source>
</evidence>